<organism evidence="1">
    <name type="scientific">Arundo donax</name>
    <name type="common">Giant reed</name>
    <name type="synonym">Donax arundinaceus</name>
    <dbReference type="NCBI Taxonomy" id="35708"/>
    <lineage>
        <taxon>Eukaryota</taxon>
        <taxon>Viridiplantae</taxon>
        <taxon>Streptophyta</taxon>
        <taxon>Embryophyta</taxon>
        <taxon>Tracheophyta</taxon>
        <taxon>Spermatophyta</taxon>
        <taxon>Magnoliopsida</taxon>
        <taxon>Liliopsida</taxon>
        <taxon>Poales</taxon>
        <taxon>Poaceae</taxon>
        <taxon>PACMAD clade</taxon>
        <taxon>Arundinoideae</taxon>
        <taxon>Arundineae</taxon>
        <taxon>Arundo</taxon>
    </lineage>
</organism>
<proteinExistence type="predicted"/>
<name>A0A0A8YSX4_ARUDO</name>
<dbReference type="AlphaFoldDB" id="A0A0A8YSX4"/>
<reference evidence="1" key="1">
    <citation type="submission" date="2014-09" db="EMBL/GenBank/DDBJ databases">
        <authorList>
            <person name="Magalhaes I.L.F."/>
            <person name="Oliveira U."/>
            <person name="Santos F.R."/>
            <person name="Vidigal T.H.D.A."/>
            <person name="Brescovit A.D."/>
            <person name="Santos A.J."/>
        </authorList>
    </citation>
    <scope>NUCLEOTIDE SEQUENCE</scope>
    <source>
        <tissue evidence="1">Shoot tissue taken approximately 20 cm above the soil surface</tissue>
    </source>
</reference>
<accession>A0A0A8YSX4</accession>
<evidence type="ECO:0000313" key="1">
    <source>
        <dbReference type="EMBL" id="JAD29656.1"/>
    </source>
</evidence>
<dbReference type="EMBL" id="GBRH01268239">
    <property type="protein sequence ID" value="JAD29656.1"/>
    <property type="molecule type" value="Transcribed_RNA"/>
</dbReference>
<reference evidence="1" key="2">
    <citation type="journal article" date="2015" name="Data Brief">
        <title>Shoot transcriptome of the giant reed, Arundo donax.</title>
        <authorList>
            <person name="Barrero R.A."/>
            <person name="Guerrero F.D."/>
            <person name="Moolhuijzen P."/>
            <person name="Goolsby J.A."/>
            <person name="Tidwell J."/>
            <person name="Bellgard S.E."/>
            <person name="Bellgard M.I."/>
        </authorList>
    </citation>
    <scope>NUCLEOTIDE SEQUENCE</scope>
    <source>
        <tissue evidence="1">Shoot tissue taken approximately 20 cm above the soil surface</tissue>
    </source>
</reference>
<protein>
    <submittedName>
        <fullName evidence="1">Uncharacterized protein</fullName>
    </submittedName>
</protein>
<sequence>MYRRTYPRGRAPVNLTMIKDQIRQDNRLTIFQNNNCTGCKIFVGQ</sequence>